<gene>
    <name evidence="2" type="ORF">Fuma_00643</name>
</gene>
<dbReference type="Proteomes" id="UP000187735">
    <property type="component" value="Chromosome"/>
</dbReference>
<feature type="transmembrane region" description="Helical" evidence="1">
    <location>
        <begin position="12"/>
        <end position="29"/>
    </location>
</feature>
<reference evidence="2 3" key="1">
    <citation type="journal article" date="2016" name="Front. Microbiol.">
        <title>Fuerstia marisgermanicae gen. nov., sp. nov., an Unusual Member of the Phylum Planctomycetes from the German Wadden Sea.</title>
        <authorList>
            <person name="Kohn T."/>
            <person name="Heuer A."/>
            <person name="Jogler M."/>
            <person name="Vollmers J."/>
            <person name="Boedeker C."/>
            <person name="Bunk B."/>
            <person name="Rast P."/>
            <person name="Borchert D."/>
            <person name="Glockner I."/>
            <person name="Freese H.M."/>
            <person name="Klenk H.P."/>
            <person name="Overmann J."/>
            <person name="Kaster A.K."/>
            <person name="Rohde M."/>
            <person name="Wiegand S."/>
            <person name="Jogler C."/>
        </authorList>
    </citation>
    <scope>NUCLEOTIDE SEQUENCE [LARGE SCALE GENOMIC DNA]</scope>
    <source>
        <strain evidence="2 3">NH11</strain>
    </source>
</reference>
<keyword evidence="1" id="KW-0812">Transmembrane</keyword>
<accession>A0A1P8WAH9</accession>
<evidence type="ECO:0000313" key="2">
    <source>
        <dbReference type="EMBL" id="APZ91059.1"/>
    </source>
</evidence>
<dbReference type="KEGG" id="fmr:Fuma_00643"/>
<evidence type="ECO:0000313" key="3">
    <source>
        <dbReference type="Proteomes" id="UP000187735"/>
    </source>
</evidence>
<keyword evidence="3" id="KW-1185">Reference proteome</keyword>
<keyword evidence="1" id="KW-1133">Transmembrane helix</keyword>
<sequence>MSLIASNAAISLPKIMLVFGVVVSLYFGVSTFRLAETYLLCDPDCVPESTTAFNIATASLLRICM</sequence>
<dbReference type="AlphaFoldDB" id="A0A1P8WAH9"/>
<evidence type="ECO:0000256" key="1">
    <source>
        <dbReference type="SAM" id="Phobius"/>
    </source>
</evidence>
<keyword evidence="1" id="KW-0472">Membrane</keyword>
<organism evidence="2 3">
    <name type="scientific">Fuerstiella marisgermanici</name>
    <dbReference type="NCBI Taxonomy" id="1891926"/>
    <lineage>
        <taxon>Bacteria</taxon>
        <taxon>Pseudomonadati</taxon>
        <taxon>Planctomycetota</taxon>
        <taxon>Planctomycetia</taxon>
        <taxon>Planctomycetales</taxon>
        <taxon>Planctomycetaceae</taxon>
        <taxon>Fuerstiella</taxon>
    </lineage>
</organism>
<name>A0A1P8WAH9_9PLAN</name>
<proteinExistence type="predicted"/>
<protein>
    <submittedName>
        <fullName evidence="2">Uncharacterized protein</fullName>
    </submittedName>
</protein>
<dbReference type="EMBL" id="CP017641">
    <property type="protein sequence ID" value="APZ91059.1"/>
    <property type="molecule type" value="Genomic_DNA"/>
</dbReference>